<dbReference type="Pfam" id="PF00441">
    <property type="entry name" value="Acyl-CoA_dh_1"/>
    <property type="match status" value="1"/>
</dbReference>
<dbReference type="GO" id="GO:0004361">
    <property type="term" value="F:glutaryl-CoA dehydrogenase activity"/>
    <property type="evidence" value="ECO:0007669"/>
    <property type="project" value="UniProtKB-EC"/>
</dbReference>
<comment type="catalytic activity">
    <reaction evidence="10">
        <text>glutaryl-CoA + oxidized [electron-transfer flavoprotein] + 2 H(+) = (2E)-butenoyl-CoA + reduced [electron-transfer flavoprotein] + CO2</text>
        <dbReference type="Rhea" id="RHEA:13389"/>
        <dbReference type="Rhea" id="RHEA-COMP:10685"/>
        <dbReference type="Rhea" id="RHEA-COMP:10686"/>
        <dbReference type="ChEBI" id="CHEBI:15378"/>
        <dbReference type="ChEBI" id="CHEBI:16526"/>
        <dbReference type="ChEBI" id="CHEBI:57332"/>
        <dbReference type="ChEBI" id="CHEBI:57378"/>
        <dbReference type="ChEBI" id="CHEBI:57692"/>
        <dbReference type="ChEBI" id="CHEBI:58307"/>
        <dbReference type="EC" id="1.3.8.6"/>
    </reaction>
</comment>
<evidence type="ECO:0000256" key="2">
    <source>
        <dbReference type="ARBA" id="ARBA00009347"/>
    </source>
</evidence>
<evidence type="ECO:0000256" key="5">
    <source>
        <dbReference type="ARBA" id="ARBA00022946"/>
    </source>
</evidence>
<gene>
    <name evidence="14" type="ORF">AcdelDRAFT_2888</name>
</gene>
<keyword evidence="3" id="KW-0285">Flavoprotein</keyword>
<organism evidence="14 15">
    <name type="scientific">Acidovorax delafieldii 2AN</name>
    <dbReference type="NCBI Taxonomy" id="573060"/>
    <lineage>
        <taxon>Bacteria</taxon>
        <taxon>Pseudomonadati</taxon>
        <taxon>Pseudomonadota</taxon>
        <taxon>Betaproteobacteria</taxon>
        <taxon>Burkholderiales</taxon>
        <taxon>Comamonadaceae</taxon>
        <taxon>Acidovorax</taxon>
    </lineage>
</organism>
<comment type="caution">
    <text evidence="14">The sequence shown here is derived from an EMBL/GenBank/DDBJ whole genome shotgun (WGS) entry which is preliminary data.</text>
</comment>
<keyword evidence="5" id="KW-0809">Transit peptide</keyword>
<dbReference type="InterPro" id="IPR009075">
    <property type="entry name" value="AcylCo_DH/oxidase_C"/>
</dbReference>
<feature type="domain" description="Acyl-CoA dehydrogenase/oxidase C-terminal" evidence="11">
    <location>
        <begin position="244"/>
        <end position="389"/>
    </location>
</feature>
<evidence type="ECO:0000259" key="12">
    <source>
        <dbReference type="Pfam" id="PF02770"/>
    </source>
</evidence>
<protein>
    <recommendedName>
        <fullName evidence="9">glutaryl-CoA dehydrogenase (ETF)</fullName>
        <ecNumber evidence="9">1.3.8.6</ecNumber>
    </recommendedName>
</protein>
<dbReference type="GO" id="GO:0000062">
    <property type="term" value="F:fatty-acyl-CoA binding"/>
    <property type="evidence" value="ECO:0007669"/>
    <property type="project" value="TreeGrafter"/>
</dbReference>
<evidence type="ECO:0000256" key="1">
    <source>
        <dbReference type="ARBA" id="ARBA00001974"/>
    </source>
</evidence>
<dbReference type="AlphaFoldDB" id="C5T7K8"/>
<comment type="similarity">
    <text evidence="2">Belongs to the acyl-CoA dehydrogenase family.</text>
</comment>
<dbReference type="PATRIC" id="fig|573060.9.peg.2166"/>
<dbReference type="Gene3D" id="2.40.110.10">
    <property type="entry name" value="Butyryl-CoA Dehydrogenase, subunit A, domain 2"/>
    <property type="match status" value="1"/>
</dbReference>
<keyword evidence="15" id="KW-1185">Reference proteome</keyword>
<evidence type="ECO:0000256" key="4">
    <source>
        <dbReference type="ARBA" id="ARBA00022827"/>
    </source>
</evidence>
<evidence type="ECO:0000256" key="6">
    <source>
        <dbReference type="ARBA" id="ARBA00023002"/>
    </source>
</evidence>
<reference evidence="14 15" key="1">
    <citation type="submission" date="2009-05" db="EMBL/GenBank/DDBJ databases">
        <title>The draft genome of Acidovorax delafieldii 2AN.</title>
        <authorList>
            <consortium name="US DOE Joint Genome Institute (JGI-PGF)"/>
            <person name="Lucas S."/>
            <person name="Copeland A."/>
            <person name="Lapidus A."/>
            <person name="Glavina del Rio T."/>
            <person name="Tice H."/>
            <person name="Bruce D."/>
            <person name="Goodwin L."/>
            <person name="Pitluck S."/>
            <person name="Larimer F."/>
            <person name="Land M.L."/>
            <person name="Hauser L."/>
            <person name="Shelobolina E.S."/>
            <person name="Picardal F."/>
            <person name="Roden E."/>
            <person name="Emerson D."/>
        </authorList>
    </citation>
    <scope>NUCLEOTIDE SEQUENCE [LARGE SCALE GENOMIC DNA]</scope>
    <source>
        <strain evidence="14 15">2AN</strain>
    </source>
</reference>
<evidence type="ECO:0000256" key="9">
    <source>
        <dbReference type="ARBA" id="ARBA00039033"/>
    </source>
</evidence>
<dbReference type="FunFam" id="2.40.110.10:FF:000008">
    <property type="entry name" value="Glutaryl-CoA dehydrogenase, mitochondrial"/>
    <property type="match status" value="1"/>
</dbReference>
<dbReference type="OrthoDB" id="9770681at2"/>
<dbReference type="InterPro" id="IPR036250">
    <property type="entry name" value="AcylCo_DH-like_C"/>
</dbReference>
<dbReference type="PANTHER" id="PTHR42807:SF1">
    <property type="entry name" value="GLUTARYL-COA DEHYDROGENASE, MITOCHONDRIAL"/>
    <property type="match status" value="1"/>
</dbReference>
<evidence type="ECO:0000256" key="8">
    <source>
        <dbReference type="ARBA" id="ARBA00037927"/>
    </source>
</evidence>
<dbReference type="EMBL" id="ACQT01000117">
    <property type="protein sequence ID" value="EER59539.1"/>
    <property type="molecule type" value="Genomic_DNA"/>
</dbReference>
<dbReference type="Proteomes" id="UP000003856">
    <property type="component" value="Unassembled WGS sequence"/>
</dbReference>
<evidence type="ECO:0000256" key="3">
    <source>
        <dbReference type="ARBA" id="ARBA00022630"/>
    </source>
</evidence>
<dbReference type="PANTHER" id="PTHR42807">
    <property type="entry name" value="GLUTARYL-COA DEHYDROGENASE, MITOCHONDRIAL"/>
    <property type="match status" value="1"/>
</dbReference>
<dbReference type="RefSeq" id="WP_005797846.1">
    <property type="nucleotide sequence ID" value="NZ_ACQT01000117.1"/>
</dbReference>
<dbReference type="InterPro" id="IPR046373">
    <property type="entry name" value="Acyl-CoA_Oxase/DH_mid-dom_sf"/>
</dbReference>
<dbReference type="Gene3D" id="1.20.140.10">
    <property type="entry name" value="Butyryl-CoA Dehydrogenase, subunit A, domain 3"/>
    <property type="match status" value="1"/>
</dbReference>
<feature type="domain" description="Acyl-CoA oxidase/dehydrogenase middle" evidence="12">
    <location>
        <begin position="135"/>
        <end position="231"/>
    </location>
</feature>
<evidence type="ECO:0000313" key="15">
    <source>
        <dbReference type="Proteomes" id="UP000003856"/>
    </source>
</evidence>
<dbReference type="InterPro" id="IPR052033">
    <property type="entry name" value="Glutaryl-CoA_DH_mitochondrial"/>
</dbReference>
<keyword evidence="6" id="KW-0560">Oxidoreductase</keyword>
<dbReference type="SUPFAM" id="SSF47203">
    <property type="entry name" value="Acyl-CoA dehydrogenase C-terminal domain-like"/>
    <property type="match status" value="1"/>
</dbReference>
<evidence type="ECO:0000256" key="7">
    <source>
        <dbReference type="ARBA" id="ARBA00037899"/>
    </source>
</evidence>
<dbReference type="GO" id="GO:0046949">
    <property type="term" value="P:fatty-acyl-CoA biosynthetic process"/>
    <property type="evidence" value="ECO:0007669"/>
    <property type="project" value="TreeGrafter"/>
</dbReference>
<dbReference type="InterPro" id="IPR013786">
    <property type="entry name" value="AcylCoA_DH/ox_N"/>
</dbReference>
<evidence type="ECO:0000259" key="11">
    <source>
        <dbReference type="Pfam" id="PF00441"/>
    </source>
</evidence>
<dbReference type="InterPro" id="IPR009100">
    <property type="entry name" value="AcylCoA_DH/oxidase_NM_dom_sf"/>
</dbReference>
<dbReference type="Pfam" id="PF02770">
    <property type="entry name" value="Acyl-CoA_dh_M"/>
    <property type="match status" value="1"/>
</dbReference>
<comment type="pathway">
    <text evidence="7">Amino-acid metabolism; lysine degradation.</text>
</comment>
<accession>C5T7K8</accession>
<comment type="pathway">
    <text evidence="8">Amino-acid metabolism; tryptophan metabolism.</text>
</comment>
<dbReference type="EC" id="1.3.8.6" evidence="9"/>
<sequence>MARTAFQWDDPFLLDQQLTDDERAIRDAARAYCQDKLAPRVLEMFRHEKTDVTIFREMGELGLLGPTIPTQYGGAGLNYVSYGLVAREIERVDSGYRSMASVQSSLVMVPINEFGTEAQKQKYLPKLASGEFIGCFGLTEPDHGSDPGSMATRAYKTAGGYKLKGSKMWITNSPVADVFVVWAKEVSEGGTVGPIRGFVLEKGMKGLTAPAIHGKVGLRASITGEIVMDDVFVPEENAFPEVQGLKGPFTCLNSARFGIAWGALGAAEFCWHTARQYTLDRKQFGRPLAANQLIQKKLADMQTEITLGLQAALRVGRMKDEHQNVVEITSLIKRNNCGKALDIARLARDMMGGNGISDEFGVARHLVNLEVVNTYEGTHDVHALILGRAQTGIAAFAN</sequence>
<evidence type="ECO:0000256" key="10">
    <source>
        <dbReference type="ARBA" id="ARBA00049493"/>
    </source>
</evidence>
<dbReference type="PROSITE" id="PS00073">
    <property type="entry name" value="ACYL_COA_DH_2"/>
    <property type="match status" value="1"/>
</dbReference>
<dbReference type="InterPro" id="IPR037069">
    <property type="entry name" value="AcylCoA_DH/ox_N_sf"/>
</dbReference>
<dbReference type="FunFam" id="1.20.140.10:FF:000006">
    <property type="entry name" value="Glutaryl-CoA dehydrogenase, mitochondrial"/>
    <property type="match status" value="1"/>
</dbReference>
<dbReference type="CDD" id="cd01151">
    <property type="entry name" value="GCD"/>
    <property type="match status" value="1"/>
</dbReference>
<proteinExistence type="inferred from homology"/>
<dbReference type="Gene3D" id="1.10.540.10">
    <property type="entry name" value="Acyl-CoA dehydrogenase/oxidase, N-terminal domain"/>
    <property type="match status" value="1"/>
</dbReference>
<dbReference type="InterPro" id="IPR006089">
    <property type="entry name" value="Acyl-CoA_DH_CS"/>
</dbReference>
<dbReference type="GO" id="GO:0033539">
    <property type="term" value="P:fatty acid beta-oxidation using acyl-CoA dehydrogenase"/>
    <property type="evidence" value="ECO:0007669"/>
    <property type="project" value="TreeGrafter"/>
</dbReference>
<keyword evidence="4" id="KW-0274">FAD</keyword>
<feature type="domain" description="Acyl-CoA dehydrogenase/oxidase N-terminal" evidence="13">
    <location>
        <begin position="19"/>
        <end position="131"/>
    </location>
</feature>
<dbReference type="GO" id="GO:0050660">
    <property type="term" value="F:flavin adenine dinucleotide binding"/>
    <property type="evidence" value="ECO:0007669"/>
    <property type="project" value="InterPro"/>
</dbReference>
<evidence type="ECO:0000313" key="14">
    <source>
        <dbReference type="EMBL" id="EER59539.1"/>
    </source>
</evidence>
<dbReference type="InterPro" id="IPR006091">
    <property type="entry name" value="Acyl-CoA_Oxase/DH_mid-dom"/>
</dbReference>
<dbReference type="SUPFAM" id="SSF56645">
    <property type="entry name" value="Acyl-CoA dehydrogenase NM domain-like"/>
    <property type="match status" value="1"/>
</dbReference>
<comment type="cofactor">
    <cofactor evidence="1">
        <name>FAD</name>
        <dbReference type="ChEBI" id="CHEBI:57692"/>
    </cofactor>
</comment>
<dbReference type="FunFam" id="1.10.540.10:FF:000003">
    <property type="entry name" value="glutaryl-CoA dehydrogenase, mitochondrial"/>
    <property type="match status" value="1"/>
</dbReference>
<dbReference type="Pfam" id="PF02771">
    <property type="entry name" value="Acyl-CoA_dh_N"/>
    <property type="match status" value="1"/>
</dbReference>
<evidence type="ECO:0000259" key="13">
    <source>
        <dbReference type="Pfam" id="PF02771"/>
    </source>
</evidence>
<name>C5T7K8_ACIDE</name>